<dbReference type="EMBL" id="JACMSC010000002">
    <property type="protein sequence ID" value="KAG6530755.1"/>
    <property type="molecule type" value="Genomic_DNA"/>
</dbReference>
<comment type="similarity">
    <text evidence="2">In the N-terminal section; belongs to the PMEI family.</text>
</comment>
<dbReference type="Pfam" id="PF04043">
    <property type="entry name" value="PMEI"/>
    <property type="match status" value="1"/>
</dbReference>
<feature type="chain" id="PRO_5035337984" description="Pectinesterase" evidence="6">
    <location>
        <begin position="20"/>
        <end position="336"/>
    </location>
</feature>
<proteinExistence type="inferred from homology"/>
<dbReference type="Pfam" id="PF01095">
    <property type="entry name" value="Pectinesterase"/>
    <property type="match status" value="1"/>
</dbReference>
<comment type="catalytic activity">
    <reaction evidence="6">
        <text>[(1-&gt;4)-alpha-D-galacturonosyl methyl ester](n) + n H2O = [(1-&gt;4)-alpha-D-galacturonosyl](n) + n methanol + n H(+)</text>
        <dbReference type="Rhea" id="RHEA:22380"/>
        <dbReference type="Rhea" id="RHEA-COMP:14570"/>
        <dbReference type="Rhea" id="RHEA-COMP:14573"/>
        <dbReference type="ChEBI" id="CHEBI:15377"/>
        <dbReference type="ChEBI" id="CHEBI:15378"/>
        <dbReference type="ChEBI" id="CHEBI:17790"/>
        <dbReference type="ChEBI" id="CHEBI:140522"/>
        <dbReference type="ChEBI" id="CHEBI:140523"/>
        <dbReference type="EC" id="3.1.1.11"/>
    </reaction>
</comment>
<dbReference type="GO" id="GO:0030599">
    <property type="term" value="F:pectinesterase activity"/>
    <property type="evidence" value="ECO:0007669"/>
    <property type="project" value="UniProtKB-UniRule"/>
</dbReference>
<feature type="signal peptide" evidence="6">
    <location>
        <begin position="1"/>
        <end position="19"/>
    </location>
</feature>
<evidence type="ECO:0000259" key="7">
    <source>
        <dbReference type="SMART" id="SM00856"/>
    </source>
</evidence>
<evidence type="ECO:0000256" key="2">
    <source>
        <dbReference type="ARBA" id="ARBA00006027"/>
    </source>
</evidence>
<evidence type="ECO:0000256" key="1">
    <source>
        <dbReference type="ARBA" id="ARBA00005184"/>
    </source>
</evidence>
<comment type="similarity">
    <text evidence="3">In the C-terminal section; belongs to the pectinesterase family.</text>
</comment>
<dbReference type="FunFam" id="1.20.140.40:FF:000001">
    <property type="entry name" value="Pectinesterase"/>
    <property type="match status" value="1"/>
</dbReference>
<dbReference type="AlphaFoldDB" id="A0A8J5LLX9"/>
<feature type="domain" description="Pectinesterase inhibitor" evidence="7">
    <location>
        <begin position="44"/>
        <end position="196"/>
    </location>
</feature>
<dbReference type="PROSITE" id="PS00800">
    <property type="entry name" value="PECTINESTERASE_1"/>
    <property type="match status" value="1"/>
</dbReference>
<dbReference type="InterPro" id="IPR018040">
    <property type="entry name" value="Pectinesterase_Tyr_AS"/>
</dbReference>
<keyword evidence="6" id="KW-0961">Cell wall biogenesis/degradation</keyword>
<dbReference type="SMART" id="SM00856">
    <property type="entry name" value="PMEI"/>
    <property type="match status" value="1"/>
</dbReference>
<evidence type="ECO:0000313" key="9">
    <source>
        <dbReference type="Proteomes" id="UP000734854"/>
    </source>
</evidence>
<dbReference type="InterPro" id="IPR035513">
    <property type="entry name" value="Invertase/methylesterase_inhib"/>
</dbReference>
<accession>A0A8J5LLX9</accession>
<dbReference type="InterPro" id="IPR012334">
    <property type="entry name" value="Pectin_lyas_fold"/>
</dbReference>
<dbReference type="GO" id="GO:0045490">
    <property type="term" value="P:pectin catabolic process"/>
    <property type="evidence" value="ECO:0007669"/>
    <property type="project" value="UniProtKB-UniRule"/>
</dbReference>
<evidence type="ECO:0000256" key="3">
    <source>
        <dbReference type="ARBA" id="ARBA00007786"/>
    </source>
</evidence>
<comment type="pathway">
    <text evidence="1 6">Glycan metabolism; pectin degradation; 2-dehydro-3-deoxy-D-gluconate from pectin: step 1/5.</text>
</comment>
<dbReference type="UniPathway" id="UPA00545">
    <property type="reaction ID" value="UER00823"/>
</dbReference>
<organism evidence="8 9">
    <name type="scientific">Zingiber officinale</name>
    <name type="common">Ginger</name>
    <name type="synonym">Amomum zingiber</name>
    <dbReference type="NCBI Taxonomy" id="94328"/>
    <lineage>
        <taxon>Eukaryota</taxon>
        <taxon>Viridiplantae</taxon>
        <taxon>Streptophyta</taxon>
        <taxon>Embryophyta</taxon>
        <taxon>Tracheophyta</taxon>
        <taxon>Spermatophyta</taxon>
        <taxon>Magnoliopsida</taxon>
        <taxon>Liliopsida</taxon>
        <taxon>Zingiberales</taxon>
        <taxon>Zingiberaceae</taxon>
        <taxon>Zingiber</taxon>
    </lineage>
</organism>
<dbReference type="Proteomes" id="UP000734854">
    <property type="component" value="Unassembled WGS sequence"/>
</dbReference>
<dbReference type="PROSITE" id="PS51257">
    <property type="entry name" value="PROKAR_LIPOPROTEIN"/>
    <property type="match status" value="1"/>
</dbReference>
<protein>
    <recommendedName>
        <fullName evidence="6">Pectinesterase</fullName>
        <ecNumber evidence="6">3.1.1.11</ecNumber>
    </recommendedName>
</protein>
<keyword evidence="6" id="KW-0964">Secreted</keyword>
<gene>
    <name evidence="8" type="ORF">ZIOFF_004513</name>
</gene>
<dbReference type="Gene3D" id="2.160.20.10">
    <property type="entry name" value="Single-stranded right-handed beta-helix, Pectin lyase-like"/>
    <property type="match status" value="1"/>
</dbReference>
<comment type="subcellular location">
    <subcellularLocation>
        <location evidence="6">Secreted</location>
        <location evidence="6">Cell wall</location>
    </subcellularLocation>
</comment>
<reference evidence="8 9" key="1">
    <citation type="submission" date="2020-08" db="EMBL/GenBank/DDBJ databases">
        <title>Plant Genome Project.</title>
        <authorList>
            <person name="Zhang R.-G."/>
        </authorList>
    </citation>
    <scope>NUCLEOTIDE SEQUENCE [LARGE SCALE GENOMIC DNA]</scope>
    <source>
        <tissue evidence="8">Rhizome</tissue>
    </source>
</reference>
<comment type="function">
    <text evidence="6">Acts in the modification of cell walls via demethylesterification of cell wall pectin.</text>
</comment>
<dbReference type="NCBIfam" id="TIGR01614">
    <property type="entry name" value="PME_inhib"/>
    <property type="match status" value="1"/>
</dbReference>
<dbReference type="Gene3D" id="1.20.140.40">
    <property type="entry name" value="Invertase/pectin methylesterase inhibitor family protein"/>
    <property type="match status" value="1"/>
</dbReference>
<dbReference type="GO" id="GO:0004857">
    <property type="term" value="F:enzyme inhibitor activity"/>
    <property type="evidence" value="ECO:0007669"/>
    <property type="project" value="InterPro"/>
</dbReference>
<dbReference type="InterPro" id="IPR000070">
    <property type="entry name" value="Pectinesterase_cat"/>
</dbReference>
<keyword evidence="6" id="KW-0134">Cell wall</keyword>
<name>A0A8J5LLX9_ZINOF</name>
<evidence type="ECO:0000313" key="8">
    <source>
        <dbReference type="EMBL" id="KAG6530755.1"/>
    </source>
</evidence>
<sequence>MGKAAVLVVSAVVLVACVATVGVVTVSNRQAADSSKPQMAELSTSQKNIQQFCQPTDYRQTCETTLSSVAGDNTDPKDLVELVFNITIDHIKKAFDHSSTIQEAAKDPRTSEALENCRELLDYAIGDLRTSVDRLEDFSMEKIDKFIDDLKVWISATITYQETCLDGFEGADTDAAASMRKALNSSAELTSNVLAIVTSFGDTLEKFELGNLNRKLLAVDAESFPSWVSGGKRRLLQQSPAELKPDVTVAQDGSGDVTTIADALLRVPQNSAKIVVMYIKEGVYNEKVEIGRSYTNLMMVGDGPTKTKITGSLNFIDGVATFKTATVGTPLIKIAT</sequence>
<comment type="caution">
    <text evidence="8">The sequence shown here is derived from an EMBL/GenBank/DDBJ whole genome shotgun (WGS) entry which is preliminary data.</text>
</comment>
<dbReference type="InterPro" id="IPR006501">
    <property type="entry name" value="Pectinesterase_inhib_dom"/>
</dbReference>
<dbReference type="CDD" id="cd15798">
    <property type="entry name" value="PMEI-like_3"/>
    <property type="match status" value="1"/>
</dbReference>
<dbReference type="SUPFAM" id="SSF101148">
    <property type="entry name" value="Plant invertase/pectin methylesterase inhibitor"/>
    <property type="match status" value="1"/>
</dbReference>
<keyword evidence="6" id="KW-0732">Signal</keyword>
<dbReference type="SUPFAM" id="SSF51126">
    <property type="entry name" value="Pectin lyase-like"/>
    <property type="match status" value="1"/>
</dbReference>
<keyword evidence="9" id="KW-1185">Reference proteome</keyword>
<evidence type="ECO:0000256" key="5">
    <source>
        <dbReference type="ARBA" id="ARBA00023085"/>
    </source>
</evidence>
<dbReference type="InterPro" id="IPR011050">
    <property type="entry name" value="Pectin_lyase_fold/virulence"/>
</dbReference>
<dbReference type="PANTHER" id="PTHR31707">
    <property type="entry name" value="PECTINESTERASE"/>
    <property type="match status" value="1"/>
</dbReference>
<evidence type="ECO:0000256" key="4">
    <source>
        <dbReference type="ARBA" id="ARBA00022801"/>
    </source>
</evidence>
<dbReference type="EC" id="3.1.1.11" evidence="6"/>
<keyword evidence="5 6" id="KW-0063">Aspartyl esterase</keyword>
<evidence type="ECO:0000256" key="6">
    <source>
        <dbReference type="RuleBase" id="RU000589"/>
    </source>
</evidence>
<keyword evidence="4 6" id="KW-0378">Hydrolase</keyword>
<dbReference type="GO" id="GO:0042545">
    <property type="term" value="P:cell wall modification"/>
    <property type="evidence" value="ECO:0007669"/>
    <property type="project" value="UniProtKB-UniRule"/>
</dbReference>